<accession>A0A8R7UX84</accession>
<organism evidence="1 2">
    <name type="scientific">Triticum urartu</name>
    <name type="common">Red wild einkorn</name>
    <name type="synonym">Crithodium urartu</name>
    <dbReference type="NCBI Taxonomy" id="4572"/>
    <lineage>
        <taxon>Eukaryota</taxon>
        <taxon>Viridiplantae</taxon>
        <taxon>Streptophyta</taxon>
        <taxon>Embryophyta</taxon>
        <taxon>Tracheophyta</taxon>
        <taxon>Spermatophyta</taxon>
        <taxon>Magnoliopsida</taxon>
        <taxon>Liliopsida</taxon>
        <taxon>Poales</taxon>
        <taxon>Poaceae</taxon>
        <taxon>BOP clade</taxon>
        <taxon>Pooideae</taxon>
        <taxon>Triticodae</taxon>
        <taxon>Triticeae</taxon>
        <taxon>Triticinae</taxon>
        <taxon>Triticum</taxon>
    </lineage>
</organism>
<evidence type="ECO:0000313" key="2">
    <source>
        <dbReference type="Proteomes" id="UP000015106"/>
    </source>
</evidence>
<evidence type="ECO:0000313" key="1">
    <source>
        <dbReference type="EnsemblPlants" id="TuG1812G0600002294.01.T01.cds345558"/>
    </source>
</evidence>
<dbReference type="EnsemblPlants" id="TuG1812G0600002294.01.T01">
    <property type="protein sequence ID" value="TuG1812G0600002294.01.T01.cds345558"/>
    <property type="gene ID" value="TuG1812G0600002294.01"/>
</dbReference>
<reference evidence="2" key="1">
    <citation type="journal article" date="2013" name="Nature">
        <title>Draft genome of the wheat A-genome progenitor Triticum urartu.</title>
        <authorList>
            <person name="Ling H.Q."/>
            <person name="Zhao S."/>
            <person name="Liu D."/>
            <person name="Wang J."/>
            <person name="Sun H."/>
            <person name="Zhang C."/>
            <person name="Fan H."/>
            <person name="Li D."/>
            <person name="Dong L."/>
            <person name="Tao Y."/>
            <person name="Gao C."/>
            <person name="Wu H."/>
            <person name="Li Y."/>
            <person name="Cui Y."/>
            <person name="Guo X."/>
            <person name="Zheng S."/>
            <person name="Wang B."/>
            <person name="Yu K."/>
            <person name="Liang Q."/>
            <person name="Yang W."/>
            <person name="Lou X."/>
            <person name="Chen J."/>
            <person name="Feng M."/>
            <person name="Jian J."/>
            <person name="Zhang X."/>
            <person name="Luo G."/>
            <person name="Jiang Y."/>
            <person name="Liu J."/>
            <person name="Wang Z."/>
            <person name="Sha Y."/>
            <person name="Zhang B."/>
            <person name="Wu H."/>
            <person name="Tang D."/>
            <person name="Shen Q."/>
            <person name="Xue P."/>
            <person name="Zou S."/>
            <person name="Wang X."/>
            <person name="Liu X."/>
            <person name="Wang F."/>
            <person name="Yang Y."/>
            <person name="An X."/>
            <person name="Dong Z."/>
            <person name="Zhang K."/>
            <person name="Zhang X."/>
            <person name="Luo M.C."/>
            <person name="Dvorak J."/>
            <person name="Tong Y."/>
            <person name="Wang J."/>
            <person name="Yang H."/>
            <person name="Li Z."/>
            <person name="Wang D."/>
            <person name="Zhang A."/>
            <person name="Wang J."/>
        </authorList>
    </citation>
    <scope>NUCLEOTIDE SEQUENCE</scope>
    <source>
        <strain evidence="2">cv. G1812</strain>
    </source>
</reference>
<proteinExistence type="predicted"/>
<protein>
    <submittedName>
        <fullName evidence="1">Uncharacterized protein</fullName>
    </submittedName>
</protein>
<dbReference type="AlphaFoldDB" id="A0A8R7UX84"/>
<keyword evidence="2" id="KW-1185">Reference proteome</keyword>
<reference evidence="1" key="3">
    <citation type="submission" date="2022-06" db="UniProtKB">
        <authorList>
            <consortium name="EnsemblPlants"/>
        </authorList>
    </citation>
    <scope>IDENTIFICATION</scope>
</reference>
<name>A0A8R7UX84_TRIUA</name>
<dbReference type="Proteomes" id="UP000015106">
    <property type="component" value="Chromosome 6"/>
</dbReference>
<reference evidence="1" key="2">
    <citation type="submission" date="2018-03" db="EMBL/GenBank/DDBJ databases">
        <title>The Triticum urartu genome reveals the dynamic nature of wheat genome evolution.</title>
        <authorList>
            <person name="Ling H."/>
            <person name="Ma B."/>
            <person name="Shi X."/>
            <person name="Liu H."/>
            <person name="Dong L."/>
            <person name="Sun H."/>
            <person name="Cao Y."/>
            <person name="Gao Q."/>
            <person name="Zheng S."/>
            <person name="Li Y."/>
            <person name="Yu Y."/>
            <person name="Du H."/>
            <person name="Qi M."/>
            <person name="Li Y."/>
            <person name="Yu H."/>
            <person name="Cui Y."/>
            <person name="Wang N."/>
            <person name="Chen C."/>
            <person name="Wu H."/>
            <person name="Zhao Y."/>
            <person name="Zhang J."/>
            <person name="Li Y."/>
            <person name="Zhou W."/>
            <person name="Zhang B."/>
            <person name="Hu W."/>
            <person name="Eijk M."/>
            <person name="Tang J."/>
            <person name="Witsenboer H."/>
            <person name="Zhao S."/>
            <person name="Li Z."/>
            <person name="Zhang A."/>
            <person name="Wang D."/>
            <person name="Liang C."/>
        </authorList>
    </citation>
    <scope>NUCLEOTIDE SEQUENCE [LARGE SCALE GENOMIC DNA]</scope>
    <source>
        <strain evidence="1">cv. G1812</strain>
    </source>
</reference>
<dbReference type="Gramene" id="TuG1812G0600002294.01.T01">
    <property type="protein sequence ID" value="TuG1812G0600002294.01.T01.cds345558"/>
    <property type="gene ID" value="TuG1812G0600002294.01"/>
</dbReference>
<sequence length="28" mass="2885">MATLSAGRAGSIVAIMVFPRESEASTMT</sequence>